<reference evidence="7 8" key="1">
    <citation type="submission" date="2020-03" db="EMBL/GenBank/DDBJ databases">
        <authorList>
            <person name="Wang L."/>
            <person name="He N."/>
            <person name="Li Y."/>
            <person name="Fang Y."/>
            <person name="Zhang F."/>
        </authorList>
    </citation>
    <scope>NUCLEOTIDE SEQUENCE [LARGE SCALE GENOMIC DNA]</scope>
    <source>
        <strain evidence="8">hsmgli-8</strain>
    </source>
</reference>
<evidence type="ECO:0000256" key="1">
    <source>
        <dbReference type="ARBA" id="ARBA00022598"/>
    </source>
</evidence>
<evidence type="ECO:0000256" key="4">
    <source>
        <dbReference type="ARBA" id="ARBA00022840"/>
    </source>
</evidence>
<keyword evidence="4" id="KW-0067">ATP-binding</keyword>
<dbReference type="EMBL" id="JAAVJI010000006">
    <property type="protein sequence ID" value="NJP01709.1"/>
    <property type="molecule type" value="Genomic_DNA"/>
</dbReference>
<evidence type="ECO:0000313" key="8">
    <source>
        <dbReference type="Proteomes" id="UP000746535"/>
    </source>
</evidence>
<dbReference type="InterPro" id="IPR005494">
    <property type="entry name" value="GSPS_pre-ATP-grasp-like_dom"/>
</dbReference>
<accession>A0ABX0YEA2</accession>
<dbReference type="RefSeq" id="WP_168084282.1">
    <property type="nucleotide sequence ID" value="NZ_JAAVJI010000006.1"/>
</dbReference>
<dbReference type="SUPFAM" id="SSF56059">
    <property type="entry name" value="Glutathione synthetase ATP-binding domain-like"/>
    <property type="match status" value="1"/>
</dbReference>
<feature type="domain" description="Glutathionylspermidine synthase pre-ATP-grasp-like" evidence="6">
    <location>
        <begin position="12"/>
        <end position="383"/>
    </location>
</feature>
<proteinExistence type="predicted"/>
<dbReference type="SUPFAM" id="SSF52440">
    <property type="entry name" value="PreATP-grasp domain"/>
    <property type="match status" value="1"/>
</dbReference>
<keyword evidence="3" id="KW-0547">Nucleotide-binding</keyword>
<evidence type="ECO:0000256" key="3">
    <source>
        <dbReference type="ARBA" id="ARBA00022741"/>
    </source>
</evidence>
<evidence type="ECO:0000259" key="6">
    <source>
        <dbReference type="Pfam" id="PF03738"/>
    </source>
</evidence>
<gene>
    <name evidence="7" type="ORF">HBH25_12720</name>
</gene>
<keyword evidence="5" id="KW-0460">Magnesium</keyword>
<dbReference type="InterPro" id="IPR016185">
    <property type="entry name" value="PreATP-grasp_dom_sf"/>
</dbReference>
<keyword evidence="1" id="KW-0436">Ligase</keyword>
<keyword evidence="8" id="KW-1185">Reference proteome</keyword>
<name>A0ABX0YEA2_9PSED</name>
<dbReference type="Proteomes" id="UP000746535">
    <property type="component" value="Unassembled WGS sequence"/>
</dbReference>
<organism evidence="7 8">
    <name type="scientific">Pseudomonas quercus</name>
    <dbReference type="NCBI Taxonomy" id="2722792"/>
    <lineage>
        <taxon>Bacteria</taxon>
        <taxon>Pseudomonadati</taxon>
        <taxon>Pseudomonadota</taxon>
        <taxon>Gammaproteobacteria</taxon>
        <taxon>Pseudomonadales</taxon>
        <taxon>Pseudomonadaceae</taxon>
        <taxon>Pseudomonas</taxon>
    </lineage>
</organism>
<sequence>MKKISVEERPEWRRTVEQQGFTFHTIDGERYWDERGYYQFTEAQVSKDLEAPTQALHAMCMDLVERVVESEELLTRLAIPPAFFDLVRTSWKEGHPHLYGRFDFAYNGTGPAKCYELNADTPTSVLEAAAVQLLWLEEQVARGVLPPQATQFNTIAEDLVRAFAAFSTGGPFYFSAISGSVEDRGTTDFLRQMAGLAGIHTRHIDIEDIGLTAQGRFVDLNGHWIQRLFKLHAWEHIFHEAFGAAVPTCDTQFVEPAWKAILSNKGMLPLLWSFNKGHPNLLAAHVDTNPGGPVPKGWVRKPYFSREGANVALHTLDGEQVVEGGPYTDAPYILQEFASLPRFGDSYALVGSWVIGDVASGIGIREDDTLITKDTSRFVPHVVLD</sequence>
<evidence type="ECO:0000313" key="7">
    <source>
        <dbReference type="EMBL" id="NJP01709.1"/>
    </source>
</evidence>
<protein>
    <submittedName>
        <fullName evidence="7">Glutathionylspermidine synthase family protein</fullName>
    </submittedName>
</protein>
<evidence type="ECO:0000256" key="2">
    <source>
        <dbReference type="ARBA" id="ARBA00022723"/>
    </source>
</evidence>
<keyword evidence="2" id="KW-0479">Metal-binding</keyword>
<comment type="caution">
    <text evidence="7">The sequence shown here is derived from an EMBL/GenBank/DDBJ whole genome shotgun (WGS) entry which is preliminary data.</text>
</comment>
<dbReference type="Pfam" id="PF03738">
    <property type="entry name" value="GSP_synth"/>
    <property type="match status" value="1"/>
</dbReference>
<evidence type="ECO:0000256" key="5">
    <source>
        <dbReference type="ARBA" id="ARBA00022842"/>
    </source>
</evidence>
<dbReference type="Gene3D" id="3.30.1490.330">
    <property type="match status" value="1"/>
</dbReference>